<sequence>MNRTCPRLGHLQWQSVPHACPGRWSQQTDKGEIGFFHVEFPREEKAAPLYNNLIDQNEHQ</sequence>
<evidence type="ECO:0000313" key="2">
    <source>
        <dbReference type="Proteomes" id="UP000004508"/>
    </source>
</evidence>
<keyword evidence="2" id="KW-1185">Reference proteome</keyword>
<reference evidence="1 2" key="1">
    <citation type="journal article" date="2011" name="Stand. Genomic Sci.">
        <title>Non-contiguous finished genome sequence and contextual data of the filamentous soil bacterium Ktedonobacter racemifer type strain (SOSP1-21).</title>
        <authorList>
            <person name="Chang Y.J."/>
            <person name="Land M."/>
            <person name="Hauser L."/>
            <person name="Chertkov O."/>
            <person name="Del Rio T.G."/>
            <person name="Nolan M."/>
            <person name="Copeland A."/>
            <person name="Tice H."/>
            <person name="Cheng J.F."/>
            <person name="Lucas S."/>
            <person name="Han C."/>
            <person name="Goodwin L."/>
            <person name="Pitluck S."/>
            <person name="Ivanova N."/>
            <person name="Ovchinikova G."/>
            <person name="Pati A."/>
            <person name="Chen A."/>
            <person name="Palaniappan K."/>
            <person name="Mavromatis K."/>
            <person name="Liolios K."/>
            <person name="Brettin T."/>
            <person name="Fiebig A."/>
            <person name="Rohde M."/>
            <person name="Abt B."/>
            <person name="Goker M."/>
            <person name="Detter J.C."/>
            <person name="Woyke T."/>
            <person name="Bristow J."/>
            <person name="Eisen J.A."/>
            <person name="Markowitz V."/>
            <person name="Hugenholtz P."/>
            <person name="Kyrpides N.C."/>
            <person name="Klenk H.P."/>
            <person name="Lapidus A."/>
        </authorList>
    </citation>
    <scope>NUCLEOTIDE SEQUENCE [LARGE SCALE GENOMIC DNA]</scope>
    <source>
        <strain evidence="2">DSM 44963</strain>
    </source>
</reference>
<comment type="caution">
    <text evidence="1">The sequence shown here is derived from an EMBL/GenBank/DDBJ whole genome shotgun (WGS) entry which is preliminary data.</text>
</comment>
<dbReference type="Proteomes" id="UP000004508">
    <property type="component" value="Unassembled WGS sequence"/>
</dbReference>
<accession>D6U7F0</accession>
<dbReference type="InParanoid" id="D6U7F0"/>
<gene>
    <name evidence="1" type="ORF">Krac_0320</name>
</gene>
<evidence type="ECO:0000313" key="1">
    <source>
        <dbReference type="EMBL" id="EFH79811.1"/>
    </source>
</evidence>
<dbReference type="AlphaFoldDB" id="D6U7F0"/>
<protein>
    <submittedName>
        <fullName evidence="1">Uncharacterized protein</fullName>
    </submittedName>
</protein>
<dbReference type="EMBL" id="ADVG01000005">
    <property type="protein sequence ID" value="EFH79811.1"/>
    <property type="molecule type" value="Genomic_DNA"/>
</dbReference>
<organism evidence="1 2">
    <name type="scientific">Ktedonobacter racemifer DSM 44963</name>
    <dbReference type="NCBI Taxonomy" id="485913"/>
    <lineage>
        <taxon>Bacteria</taxon>
        <taxon>Bacillati</taxon>
        <taxon>Chloroflexota</taxon>
        <taxon>Ktedonobacteria</taxon>
        <taxon>Ktedonobacterales</taxon>
        <taxon>Ktedonobacteraceae</taxon>
        <taxon>Ktedonobacter</taxon>
    </lineage>
</organism>
<proteinExistence type="predicted"/>
<name>D6U7F0_KTERA</name>